<protein>
    <recommendedName>
        <fullName evidence="1">ATP-dependent DNA helicase</fullName>
        <ecNumber evidence="1">5.6.2.3</ecNumber>
    </recommendedName>
</protein>
<keyword evidence="1" id="KW-0547">Nucleotide-binding</keyword>
<dbReference type="SUPFAM" id="SSF52540">
    <property type="entry name" value="P-loop containing nucleoside triphosphate hydrolases"/>
    <property type="match status" value="1"/>
</dbReference>
<keyword evidence="1" id="KW-0227">DNA damage</keyword>
<dbReference type="Gene3D" id="3.40.50.300">
    <property type="entry name" value="P-loop containing nucleotide triphosphate hydrolases"/>
    <property type="match status" value="1"/>
</dbReference>
<comment type="cofactor">
    <cofactor evidence="1">
        <name>Mg(2+)</name>
        <dbReference type="ChEBI" id="CHEBI:18420"/>
    </cofactor>
</comment>
<dbReference type="GO" id="GO:0016787">
    <property type="term" value="F:hydrolase activity"/>
    <property type="evidence" value="ECO:0007669"/>
    <property type="project" value="UniProtKB-KW"/>
</dbReference>
<keyword evidence="1" id="KW-0347">Helicase</keyword>
<reference evidence="3" key="1">
    <citation type="submission" date="2021-02" db="EMBL/GenBank/DDBJ databases">
        <authorList>
            <person name="Nowell W R."/>
        </authorList>
    </citation>
    <scope>NUCLEOTIDE SEQUENCE</scope>
</reference>
<dbReference type="GO" id="GO:0000723">
    <property type="term" value="P:telomere maintenance"/>
    <property type="evidence" value="ECO:0007669"/>
    <property type="project" value="InterPro"/>
</dbReference>
<dbReference type="EMBL" id="CAJOBF010002687">
    <property type="protein sequence ID" value="CAF4050456.1"/>
    <property type="molecule type" value="Genomic_DNA"/>
</dbReference>
<keyword evidence="1" id="KW-0233">DNA recombination</keyword>
<keyword evidence="1" id="KW-0378">Hydrolase</keyword>
<comment type="similarity">
    <text evidence="1">Belongs to the helicase family.</text>
</comment>
<organism evidence="3 4">
    <name type="scientific">Rotaria magnacalcarata</name>
    <dbReference type="NCBI Taxonomy" id="392030"/>
    <lineage>
        <taxon>Eukaryota</taxon>
        <taxon>Metazoa</taxon>
        <taxon>Spiralia</taxon>
        <taxon>Gnathifera</taxon>
        <taxon>Rotifera</taxon>
        <taxon>Eurotatoria</taxon>
        <taxon>Bdelloidea</taxon>
        <taxon>Philodinida</taxon>
        <taxon>Philodinidae</taxon>
        <taxon>Rotaria</taxon>
    </lineage>
</organism>
<evidence type="ECO:0000313" key="3">
    <source>
        <dbReference type="EMBL" id="CAF4050456.1"/>
    </source>
</evidence>
<accession>A0A819S3A3</accession>
<dbReference type="PANTHER" id="PTHR47642:SF5">
    <property type="entry name" value="ATP-DEPENDENT DNA HELICASE"/>
    <property type="match status" value="1"/>
</dbReference>
<dbReference type="GO" id="GO:0005524">
    <property type="term" value="F:ATP binding"/>
    <property type="evidence" value="ECO:0007669"/>
    <property type="project" value="UniProtKB-KW"/>
</dbReference>
<name>A0A819S3A3_9BILA</name>
<comment type="catalytic activity">
    <reaction evidence="1">
        <text>ATP + H2O = ADP + phosphate + H(+)</text>
        <dbReference type="Rhea" id="RHEA:13065"/>
        <dbReference type="ChEBI" id="CHEBI:15377"/>
        <dbReference type="ChEBI" id="CHEBI:15378"/>
        <dbReference type="ChEBI" id="CHEBI:30616"/>
        <dbReference type="ChEBI" id="CHEBI:43474"/>
        <dbReference type="ChEBI" id="CHEBI:456216"/>
        <dbReference type="EC" id="5.6.2.3"/>
    </reaction>
</comment>
<dbReference type="AlphaFoldDB" id="A0A819S3A3"/>
<dbReference type="GO" id="GO:0006281">
    <property type="term" value="P:DNA repair"/>
    <property type="evidence" value="ECO:0007669"/>
    <property type="project" value="UniProtKB-KW"/>
</dbReference>
<dbReference type="Pfam" id="PF05970">
    <property type="entry name" value="PIF1"/>
    <property type="match status" value="1"/>
</dbReference>
<evidence type="ECO:0000259" key="2">
    <source>
        <dbReference type="Pfam" id="PF05970"/>
    </source>
</evidence>
<feature type="domain" description="DNA helicase Pif1-like DEAD-box helicase" evidence="2">
    <location>
        <begin position="283"/>
        <end position="398"/>
    </location>
</feature>
<gene>
    <name evidence="3" type="ORF">UXM345_LOCUS19188</name>
</gene>
<dbReference type="InterPro" id="IPR010285">
    <property type="entry name" value="DNA_helicase_pif1-like_DEAD"/>
</dbReference>
<sequence>MNICSTHQALHDEFEFIRKLSFKNGYPIAFVESVIRRQLNLVYEPREIKPPKPETDIVVLRIPYYGNPTHIYGKRVTTAVAAQYPLKQVRVVYDITARIGHNFTTKDKIPTEFRSGVIYEATCPVCNEKYIGQTCRHLKTRINEHLSYQKRVMPSLTQPHGTATNTTVQPQKLIVNNQRNVWNQNSDDIVHDSTTFVVAHSHHAIMIKEWKHDIENRRDKARNYLISGENTVEIRDAEVQIEVIATEIRTSSFKAQTTAVPPVTITTAISFPTKMDIIKQFTLNSQQKYSFMIVTRHLDGSADNQLLMCVPGCGGTGKFQLIRAITKYFQLTKRGKMLRKLAPTSIAAAEIDGLTIHSFLGKSHKNSKKKQKRTFGPDDMKLENEWRHVKYLIIDEINRAIRFADACSIIPLENLLKVKFPSDSQTSSFAKNVYLTITSCFGNMEASIDDIIIVLFNALGFNDGDLITVFVSKLIEISNVQKTDESGEPQLVAEAIAAAMYNQKVIAQVGDQ</sequence>
<dbReference type="PANTHER" id="PTHR47642">
    <property type="entry name" value="ATP-DEPENDENT DNA HELICASE"/>
    <property type="match status" value="1"/>
</dbReference>
<keyword evidence="1" id="KW-0234">DNA repair</keyword>
<dbReference type="EC" id="5.6.2.3" evidence="1"/>
<keyword evidence="1" id="KW-0067">ATP-binding</keyword>
<dbReference type="GO" id="GO:0006310">
    <property type="term" value="P:DNA recombination"/>
    <property type="evidence" value="ECO:0007669"/>
    <property type="project" value="UniProtKB-KW"/>
</dbReference>
<dbReference type="Proteomes" id="UP000663842">
    <property type="component" value="Unassembled WGS sequence"/>
</dbReference>
<proteinExistence type="inferred from homology"/>
<evidence type="ECO:0000256" key="1">
    <source>
        <dbReference type="RuleBase" id="RU363044"/>
    </source>
</evidence>
<evidence type="ECO:0000313" key="4">
    <source>
        <dbReference type="Proteomes" id="UP000663842"/>
    </source>
</evidence>
<dbReference type="InterPro" id="IPR051055">
    <property type="entry name" value="PIF1_helicase"/>
</dbReference>
<dbReference type="InterPro" id="IPR027417">
    <property type="entry name" value="P-loop_NTPase"/>
</dbReference>
<comment type="caution">
    <text evidence="3">The sequence shown here is derived from an EMBL/GenBank/DDBJ whole genome shotgun (WGS) entry which is preliminary data.</text>
</comment>
<dbReference type="GO" id="GO:0043139">
    <property type="term" value="F:5'-3' DNA helicase activity"/>
    <property type="evidence" value="ECO:0007669"/>
    <property type="project" value="UniProtKB-EC"/>
</dbReference>